<protein>
    <submittedName>
        <fullName evidence="4">PiggyBac transposable element-derived protein 3</fullName>
    </submittedName>
</protein>
<dbReference type="AlphaFoldDB" id="A0A0V1CBS1"/>
<dbReference type="Proteomes" id="UP000054653">
    <property type="component" value="Unassembled WGS sequence"/>
</dbReference>
<dbReference type="Pfam" id="PF13843">
    <property type="entry name" value="DDE_Tnp_1_7"/>
    <property type="match status" value="1"/>
</dbReference>
<dbReference type="CDD" id="cd00303">
    <property type="entry name" value="retropepsin_like"/>
    <property type="match status" value="1"/>
</dbReference>
<dbReference type="InterPro" id="IPR029526">
    <property type="entry name" value="PGBD"/>
</dbReference>
<feature type="region of interest" description="Disordered" evidence="2">
    <location>
        <begin position="839"/>
        <end position="863"/>
    </location>
</feature>
<proteinExistence type="predicted"/>
<keyword evidence="1" id="KW-0863">Zinc-finger</keyword>
<dbReference type="Gene3D" id="4.10.60.10">
    <property type="entry name" value="Zinc finger, CCHC-type"/>
    <property type="match status" value="1"/>
</dbReference>
<feature type="region of interest" description="Disordered" evidence="2">
    <location>
        <begin position="758"/>
        <end position="781"/>
    </location>
</feature>
<feature type="region of interest" description="Disordered" evidence="2">
    <location>
        <begin position="227"/>
        <end position="252"/>
    </location>
</feature>
<dbReference type="GO" id="GO:0003676">
    <property type="term" value="F:nucleic acid binding"/>
    <property type="evidence" value="ECO:0007669"/>
    <property type="project" value="InterPro"/>
</dbReference>
<evidence type="ECO:0000259" key="3">
    <source>
        <dbReference type="PROSITE" id="PS50158"/>
    </source>
</evidence>
<dbReference type="EMBL" id="JYDI01000278">
    <property type="protein sequence ID" value="KRY46641.1"/>
    <property type="molecule type" value="Genomic_DNA"/>
</dbReference>
<dbReference type="InterPro" id="IPR021109">
    <property type="entry name" value="Peptidase_aspartic_dom_sf"/>
</dbReference>
<feature type="compositionally biased region" description="Basic and acidic residues" evidence="2">
    <location>
        <begin position="768"/>
        <end position="781"/>
    </location>
</feature>
<gene>
    <name evidence="4" type="primary">PGBD3</name>
    <name evidence="4" type="ORF">T03_8055</name>
</gene>
<dbReference type="SUPFAM" id="SSF50630">
    <property type="entry name" value="Acid proteases"/>
    <property type="match status" value="1"/>
</dbReference>
<evidence type="ECO:0000313" key="5">
    <source>
        <dbReference type="Proteomes" id="UP000054653"/>
    </source>
</evidence>
<sequence>MDQNHPDYDRFYEIRPLIESIRKTCLEETPGELQSVDEHIIPYKGRCKMKYYNPRKPDKWGLKVIARCGKNAFVHDFWMCDGMAPKVENSIGFFAADVVIKVCETLPKHKGDGIHSVATIQSNRLRGCPVMPSNELKGKGRGASDFCCTRDNKLCVVKWFDNREVILASTYKCVDPVQPVRRWDKRQRQFIDIPCPQINGIEPRNMMDLMAFMLSVSDSLIKLEKTHVTRKRGRRPSEPTAEEEAGPCKTVRRTREPEDITRGFHLRKWASNRVDILATLPRPEVCETGEKELGKALGVYWLKDEDVITFMPPAKSTTQSRTTKRQLLSLATLHLCFELVCKLRDISDAASVIPLRLTGGAFAVYLQLNAQGRSSIDKFKEALLAAFAADRFVDYDQFVSRKLGPDESPDVFLAELRRLATLFGRVSEKALACAFVAGLPENVCQLLMAGSRMEDLGLSQILTRARAIITDERPVDAPNTCLSARGPGVRSPTAPPGQRCFECGGPNHFARDCLARRQGGDPGKRAPDRGISASLLSPRPLTEALPAVRMNVGGIRRRVLVDTGCTVCVAHASCCRSWRKEDVAITTMCGRAMGCEGTGVVQLRPHGKGPIEVEVIVVRSKPLGYDLILGMNGIAALGGVMVSGGRCVRFGLDGLGVCAATEAGISIREKDFTATYCPSTRSWTAAWKWSDAGEPGVLQNTVEEYPPANVARGAYEVELRKWIKDGWLVPYDESEHGPPKGLLPLMAVIQRNKMKPKAARVAQTGRRRGPDRPEKGLPADPHRQIPVAILDGGLQKQAILPDPSGIRPECRTIGDESRSELRPTVSKRQVRQVISGCEPCKSLDPAPGKWKRGSLDVEEADRT</sequence>
<dbReference type="PANTHER" id="PTHR47272">
    <property type="entry name" value="DDE_TNP_1_7 DOMAIN-CONTAINING PROTEIN"/>
    <property type="match status" value="1"/>
</dbReference>
<dbReference type="InterPro" id="IPR001878">
    <property type="entry name" value="Znf_CCHC"/>
</dbReference>
<organism evidence="4 5">
    <name type="scientific">Trichinella britovi</name>
    <name type="common">Parasitic roundworm</name>
    <dbReference type="NCBI Taxonomy" id="45882"/>
    <lineage>
        <taxon>Eukaryota</taxon>
        <taxon>Metazoa</taxon>
        <taxon>Ecdysozoa</taxon>
        <taxon>Nematoda</taxon>
        <taxon>Enoplea</taxon>
        <taxon>Dorylaimia</taxon>
        <taxon>Trichinellida</taxon>
        <taxon>Trichinellidae</taxon>
        <taxon>Trichinella</taxon>
    </lineage>
</organism>
<evidence type="ECO:0000313" key="4">
    <source>
        <dbReference type="EMBL" id="KRY46641.1"/>
    </source>
</evidence>
<dbReference type="STRING" id="45882.A0A0V1CBS1"/>
<keyword evidence="5" id="KW-1185">Reference proteome</keyword>
<comment type="caution">
    <text evidence="4">The sequence shown here is derived from an EMBL/GenBank/DDBJ whole genome shotgun (WGS) entry which is preliminary data.</text>
</comment>
<feature type="domain" description="CCHC-type" evidence="3">
    <location>
        <begin position="499"/>
        <end position="513"/>
    </location>
</feature>
<keyword evidence="1" id="KW-0479">Metal-binding</keyword>
<dbReference type="GO" id="GO:0008270">
    <property type="term" value="F:zinc ion binding"/>
    <property type="evidence" value="ECO:0007669"/>
    <property type="project" value="UniProtKB-KW"/>
</dbReference>
<dbReference type="PANTHER" id="PTHR47272:SF1">
    <property type="entry name" value="PIGGYBAC TRANSPOSABLE ELEMENT-DERIVED PROTEIN 3-LIKE"/>
    <property type="match status" value="1"/>
</dbReference>
<keyword evidence="1" id="KW-0862">Zinc</keyword>
<name>A0A0V1CBS1_TRIBR</name>
<evidence type="ECO:0000256" key="2">
    <source>
        <dbReference type="SAM" id="MobiDB-lite"/>
    </source>
</evidence>
<reference evidence="4 5" key="1">
    <citation type="submission" date="2015-01" db="EMBL/GenBank/DDBJ databases">
        <title>Evolution of Trichinella species and genotypes.</title>
        <authorList>
            <person name="Korhonen P.K."/>
            <person name="Edoardo P."/>
            <person name="Giuseppe L.R."/>
            <person name="Gasser R.B."/>
        </authorList>
    </citation>
    <scope>NUCLEOTIDE SEQUENCE [LARGE SCALE GENOMIC DNA]</scope>
    <source>
        <strain evidence="4">ISS120</strain>
    </source>
</reference>
<accession>A0A0V1CBS1</accession>
<dbReference type="Pfam" id="PF00098">
    <property type="entry name" value="zf-CCHC"/>
    <property type="match status" value="1"/>
</dbReference>
<dbReference type="SMART" id="SM00343">
    <property type="entry name" value="ZnF_C2HC"/>
    <property type="match status" value="1"/>
</dbReference>
<dbReference type="PROSITE" id="PS50158">
    <property type="entry name" value="ZF_CCHC"/>
    <property type="match status" value="1"/>
</dbReference>
<evidence type="ECO:0000256" key="1">
    <source>
        <dbReference type="PROSITE-ProRule" id="PRU00047"/>
    </source>
</evidence>